<dbReference type="AlphaFoldDB" id="A0A848KZ87"/>
<dbReference type="Pfam" id="PF07859">
    <property type="entry name" value="Abhydrolase_3"/>
    <property type="match status" value="1"/>
</dbReference>
<dbReference type="GO" id="GO:0016787">
    <property type="term" value="F:hydrolase activity"/>
    <property type="evidence" value="ECO:0007669"/>
    <property type="project" value="UniProtKB-KW"/>
</dbReference>
<dbReference type="InterPro" id="IPR013094">
    <property type="entry name" value="AB_hydrolase_3"/>
</dbReference>
<evidence type="ECO:0000259" key="2">
    <source>
        <dbReference type="Pfam" id="PF07859"/>
    </source>
</evidence>
<evidence type="ECO:0000313" key="4">
    <source>
        <dbReference type="Proteomes" id="UP000550729"/>
    </source>
</evidence>
<protein>
    <submittedName>
        <fullName evidence="3">Alpha/beta hydrolase</fullName>
    </submittedName>
</protein>
<accession>A0A848KZ87</accession>
<keyword evidence="1 3" id="KW-0378">Hydrolase</keyword>
<gene>
    <name evidence="3" type="ORF">HH308_20100</name>
</gene>
<dbReference type="SUPFAM" id="SSF53474">
    <property type="entry name" value="alpha/beta-Hydrolases"/>
    <property type="match status" value="1"/>
</dbReference>
<proteinExistence type="predicted"/>
<dbReference type="Proteomes" id="UP000550729">
    <property type="component" value="Unassembled WGS sequence"/>
</dbReference>
<feature type="domain" description="Alpha/beta hydrolase fold-3" evidence="2">
    <location>
        <begin position="93"/>
        <end position="299"/>
    </location>
</feature>
<dbReference type="Gene3D" id="3.40.50.1820">
    <property type="entry name" value="alpha/beta hydrolase"/>
    <property type="match status" value="1"/>
</dbReference>
<dbReference type="RefSeq" id="WP_170196030.1">
    <property type="nucleotide sequence ID" value="NZ_JABBNB010000024.1"/>
</dbReference>
<dbReference type="PANTHER" id="PTHR48081">
    <property type="entry name" value="AB HYDROLASE SUPERFAMILY PROTEIN C4A8.06C"/>
    <property type="match status" value="1"/>
</dbReference>
<sequence length="326" mass="34672">MTPQRTICPPIDAEIAPVLPQIRQIVPRTDQANLAKVRTVVADGIPGISKPDLTAGGLVDVERRTVPGLNGAPDVGMVVLRPTTGSGPWPAIYHIHGGGMVAGTPETALDVFVPYVHEVGAVVTSVDYRLAPEHPHPAPIEDCYAGLLWLFENCETYGVDPDRVMIAGTSAGGGLAAAVALLARDRRGPALTHQILLAPMLDDRLTTPSSQMLVDEGVWDRDENAFGWTALLGEHRGGADVSAYAAPARADDLSGLPRTYLEVGSVETFRDEVVDYAMRLSQAGVSVDLHMWGGGVHGFDLQNPQAAISQAASATRDRFVRQALEP</sequence>
<evidence type="ECO:0000313" key="3">
    <source>
        <dbReference type="EMBL" id="NMO03522.1"/>
    </source>
</evidence>
<keyword evidence="4" id="KW-1185">Reference proteome</keyword>
<name>A0A848KZ87_9ACTN</name>
<reference evidence="3 4" key="1">
    <citation type="submission" date="2020-04" db="EMBL/GenBank/DDBJ databases">
        <title>Gordonia sp. nov. TBRC 11910.</title>
        <authorList>
            <person name="Suriyachadkun C."/>
        </authorList>
    </citation>
    <scope>NUCLEOTIDE SEQUENCE [LARGE SCALE GENOMIC DNA]</scope>
    <source>
        <strain evidence="3 4">TBRC 11910</strain>
    </source>
</reference>
<dbReference type="InterPro" id="IPR050300">
    <property type="entry name" value="GDXG_lipolytic_enzyme"/>
</dbReference>
<comment type="caution">
    <text evidence="3">The sequence shown here is derived from an EMBL/GenBank/DDBJ whole genome shotgun (WGS) entry which is preliminary data.</text>
</comment>
<dbReference type="PANTHER" id="PTHR48081:SF8">
    <property type="entry name" value="ALPHA_BETA HYDROLASE FOLD-3 DOMAIN-CONTAINING PROTEIN-RELATED"/>
    <property type="match status" value="1"/>
</dbReference>
<dbReference type="InterPro" id="IPR029058">
    <property type="entry name" value="AB_hydrolase_fold"/>
</dbReference>
<dbReference type="EMBL" id="JABBNB010000024">
    <property type="protein sequence ID" value="NMO03522.1"/>
    <property type="molecule type" value="Genomic_DNA"/>
</dbReference>
<evidence type="ECO:0000256" key="1">
    <source>
        <dbReference type="ARBA" id="ARBA00022801"/>
    </source>
</evidence>
<organism evidence="3 4">
    <name type="scientific">Gordonia asplenii</name>
    <dbReference type="NCBI Taxonomy" id="2725283"/>
    <lineage>
        <taxon>Bacteria</taxon>
        <taxon>Bacillati</taxon>
        <taxon>Actinomycetota</taxon>
        <taxon>Actinomycetes</taxon>
        <taxon>Mycobacteriales</taxon>
        <taxon>Gordoniaceae</taxon>
        <taxon>Gordonia</taxon>
    </lineage>
</organism>